<dbReference type="InterPro" id="IPR054612">
    <property type="entry name" value="Phage_capsid-like_C"/>
</dbReference>
<organism evidence="4 5">
    <name type="scientific">Winkia neuii</name>
    <dbReference type="NCBI Taxonomy" id="33007"/>
    <lineage>
        <taxon>Bacteria</taxon>
        <taxon>Bacillati</taxon>
        <taxon>Actinomycetota</taxon>
        <taxon>Actinomycetes</taxon>
        <taxon>Actinomycetales</taxon>
        <taxon>Actinomycetaceae</taxon>
        <taxon>Winkia</taxon>
    </lineage>
</organism>
<dbReference type="Pfam" id="PF05065">
    <property type="entry name" value="Phage_capsid"/>
    <property type="match status" value="1"/>
</dbReference>
<dbReference type="RefSeq" id="WP_070454299.1">
    <property type="nucleotide sequence ID" value="NZ_PKKO01000003.1"/>
</dbReference>
<gene>
    <name evidence="4" type="ORF">CYJ19_05905</name>
</gene>
<dbReference type="EMBL" id="PKKO01000003">
    <property type="protein sequence ID" value="PKY72375.1"/>
    <property type="molecule type" value="Genomic_DNA"/>
</dbReference>
<protein>
    <submittedName>
        <fullName evidence="4">Phage major capsid protein</fullName>
    </submittedName>
</protein>
<dbReference type="AlphaFoldDB" id="A0A2I1IMN5"/>
<keyword evidence="2" id="KW-0175">Coiled coil</keyword>
<reference evidence="4 5" key="1">
    <citation type="submission" date="2017-12" db="EMBL/GenBank/DDBJ databases">
        <title>Phylogenetic diversity of female urinary microbiome.</title>
        <authorList>
            <person name="Thomas-White K."/>
            <person name="Wolfe A.J."/>
        </authorList>
    </citation>
    <scope>NUCLEOTIDE SEQUENCE [LARGE SCALE GENOMIC DNA]</scope>
    <source>
        <strain evidence="4 5">UMB0402</strain>
    </source>
</reference>
<dbReference type="Gene3D" id="3.30.2400.10">
    <property type="entry name" value="Major capsid protein gp5"/>
    <property type="match status" value="1"/>
</dbReference>
<accession>A0A2I1IMN5</accession>
<feature type="domain" description="Phage capsid-like C-terminal" evidence="3">
    <location>
        <begin position="145"/>
        <end position="391"/>
    </location>
</feature>
<dbReference type="Proteomes" id="UP000235122">
    <property type="component" value="Unassembled WGS sequence"/>
</dbReference>
<sequence length="400" mass="42585">MPKNIKKLLAEKSAAGIAIAEKAKAEGRDFTAEELAELSNLKDEISGLEAKAKAADNATSFIESLGTKKYSATDGQAKSLGDQFLKYGLEETKQVVASAKNFSVVTPEFKAAATDSHLVGDAGLVQQDTTVAHATPHRDYISDWLTSGTMAGSILRYVVEGARTGDFATVAEGGKKPQLNFGYKQQTDTLAKIAGYIKVSTEMLEDTAYIASDINTRLLEQLRIFEETQLLSGDGEGSNLKGLLNREGLLKVQADEFVPSLIKAFSQVEVTSGLRADGIVINPADYAALLASKDKNGQYFAGGPFVGQYGNGTVPVDPPILGRRTIVTPAIAEGKVLVGSSAAATVYRKGGVTLTSTNSNEDDFVHNLFLILAEERLAFAVRQPSAFALLELKKPVTEAA</sequence>
<dbReference type="Gene3D" id="3.30.2320.10">
    <property type="entry name" value="hypothetical protein PF0899 domain"/>
    <property type="match status" value="1"/>
</dbReference>
<evidence type="ECO:0000259" key="3">
    <source>
        <dbReference type="Pfam" id="PF05065"/>
    </source>
</evidence>
<evidence type="ECO:0000313" key="4">
    <source>
        <dbReference type="EMBL" id="PKY72375.1"/>
    </source>
</evidence>
<name>A0A2I1IMN5_9ACTO</name>
<evidence type="ECO:0000313" key="5">
    <source>
        <dbReference type="Proteomes" id="UP000235122"/>
    </source>
</evidence>
<evidence type="ECO:0000256" key="1">
    <source>
        <dbReference type="ARBA" id="ARBA00004328"/>
    </source>
</evidence>
<comment type="caution">
    <text evidence="4">The sequence shown here is derived from an EMBL/GenBank/DDBJ whole genome shotgun (WGS) entry which is preliminary data.</text>
</comment>
<feature type="coiled-coil region" evidence="2">
    <location>
        <begin position="31"/>
        <end position="58"/>
    </location>
</feature>
<comment type="subcellular location">
    <subcellularLocation>
        <location evidence="1">Virion</location>
    </subcellularLocation>
</comment>
<dbReference type="NCBIfam" id="TIGR01554">
    <property type="entry name" value="major_cap_HK97"/>
    <property type="match status" value="1"/>
</dbReference>
<evidence type="ECO:0000256" key="2">
    <source>
        <dbReference type="SAM" id="Coils"/>
    </source>
</evidence>
<proteinExistence type="predicted"/>
<dbReference type="SUPFAM" id="SSF56563">
    <property type="entry name" value="Major capsid protein gp5"/>
    <property type="match status" value="1"/>
</dbReference>
<dbReference type="InterPro" id="IPR024455">
    <property type="entry name" value="Phage_capsid"/>
</dbReference>
<keyword evidence="5" id="KW-1185">Reference proteome</keyword>